<dbReference type="PANTHER" id="PTHR21564:SF5">
    <property type="entry name" value="SCRIBBLER, ISOFORM J"/>
    <property type="match status" value="1"/>
</dbReference>
<gene>
    <name evidence="2" type="ORF">NHX12_002324</name>
</gene>
<evidence type="ECO:0000313" key="3">
    <source>
        <dbReference type="Proteomes" id="UP001148018"/>
    </source>
</evidence>
<protein>
    <recommendedName>
        <fullName evidence="4">Zinc finger protein 609</fullName>
    </recommendedName>
</protein>
<dbReference type="GO" id="GO:0005634">
    <property type="term" value="C:nucleus"/>
    <property type="evidence" value="ECO:0007669"/>
    <property type="project" value="TreeGrafter"/>
</dbReference>
<feature type="region of interest" description="Disordered" evidence="1">
    <location>
        <begin position="1"/>
        <end position="28"/>
    </location>
</feature>
<evidence type="ECO:0000313" key="2">
    <source>
        <dbReference type="EMBL" id="KAJ3595912.1"/>
    </source>
</evidence>
<dbReference type="AlphaFoldDB" id="A0A9Q0DWL1"/>
<dbReference type="GO" id="GO:0006357">
    <property type="term" value="P:regulation of transcription by RNA polymerase II"/>
    <property type="evidence" value="ECO:0007669"/>
    <property type="project" value="TreeGrafter"/>
</dbReference>
<name>A0A9Q0DWL1_9TELE</name>
<dbReference type="OrthoDB" id="5863628at2759"/>
<evidence type="ECO:0008006" key="4">
    <source>
        <dbReference type="Google" id="ProtNLM"/>
    </source>
</evidence>
<organism evidence="2 3">
    <name type="scientific">Muraenolepis orangiensis</name>
    <name type="common">Patagonian moray cod</name>
    <dbReference type="NCBI Taxonomy" id="630683"/>
    <lineage>
        <taxon>Eukaryota</taxon>
        <taxon>Metazoa</taxon>
        <taxon>Chordata</taxon>
        <taxon>Craniata</taxon>
        <taxon>Vertebrata</taxon>
        <taxon>Euteleostomi</taxon>
        <taxon>Actinopterygii</taxon>
        <taxon>Neopterygii</taxon>
        <taxon>Teleostei</taxon>
        <taxon>Neoteleostei</taxon>
        <taxon>Acanthomorphata</taxon>
        <taxon>Zeiogadaria</taxon>
        <taxon>Gadariae</taxon>
        <taxon>Gadiformes</taxon>
        <taxon>Muraenolepidoidei</taxon>
        <taxon>Muraenolepididae</taxon>
        <taxon>Muraenolepis</taxon>
    </lineage>
</organism>
<keyword evidence="3" id="KW-1185">Reference proteome</keyword>
<feature type="region of interest" description="Disordered" evidence="1">
    <location>
        <begin position="45"/>
        <end position="281"/>
    </location>
</feature>
<dbReference type="Proteomes" id="UP001148018">
    <property type="component" value="Unassembled WGS sequence"/>
</dbReference>
<feature type="compositionally biased region" description="Basic and acidic residues" evidence="1">
    <location>
        <begin position="266"/>
        <end position="281"/>
    </location>
</feature>
<sequence length="281" mass="28657">MSLSSADTGGNGVDSSAVEAYDSGDEWDIGVGNLIIDLDADLEKEKLEMSGSKDAGMAPPSGPGAPPPGSGPPPPGSGAPLPDKVTFVAPGAQSKTKSKRSKTPKEGGKTPPAAEAPKREVLGRGPPGEAPSPGPNAPLKGPEKGIKITRGGPPAKKDKEGACGKTKKEKMEAVPSGAGPGDKEAGTPSLSLGGPHPGLFEGQNTDSVAPAEHQGSNTLDLMEGRLPVTMATEEEEEEEEAADPGEYHGLQLGSGDQVRPGPGKTRTWEDLHAWGFRAKEN</sequence>
<proteinExistence type="predicted"/>
<feature type="compositionally biased region" description="Pro residues" evidence="1">
    <location>
        <begin position="60"/>
        <end position="77"/>
    </location>
</feature>
<evidence type="ECO:0000256" key="1">
    <source>
        <dbReference type="SAM" id="MobiDB-lite"/>
    </source>
</evidence>
<dbReference type="PANTHER" id="PTHR21564">
    <property type="entry name" value="BRAKELESS PROTEIN"/>
    <property type="match status" value="1"/>
</dbReference>
<accession>A0A9Q0DWL1</accession>
<dbReference type="InterPro" id="IPR040010">
    <property type="entry name" value="ZN608/ZN609"/>
</dbReference>
<dbReference type="EMBL" id="JANIIK010000110">
    <property type="protein sequence ID" value="KAJ3595912.1"/>
    <property type="molecule type" value="Genomic_DNA"/>
</dbReference>
<comment type="caution">
    <text evidence="2">The sequence shown here is derived from an EMBL/GenBank/DDBJ whole genome shotgun (WGS) entry which is preliminary data.</text>
</comment>
<feature type="compositionally biased region" description="Acidic residues" evidence="1">
    <location>
        <begin position="232"/>
        <end position="243"/>
    </location>
</feature>
<reference evidence="2" key="1">
    <citation type="submission" date="2022-07" db="EMBL/GenBank/DDBJ databases">
        <title>Chromosome-level genome of Muraenolepis orangiensis.</title>
        <authorList>
            <person name="Kim J."/>
        </authorList>
    </citation>
    <scope>NUCLEOTIDE SEQUENCE</scope>
    <source>
        <strain evidence="2">KU_S4_2022</strain>
        <tissue evidence="2">Muscle</tissue>
    </source>
</reference>